<evidence type="ECO:0000313" key="3">
    <source>
        <dbReference type="Proteomes" id="UP000199501"/>
    </source>
</evidence>
<sequence>MAQPLLGIRSRLAAAVPARHFPLPALAIRLQPAGSAGWLSGVVEPLIEQARFPPGLLRRVGRVRNVVESTPRDIRALLVQPHHVGARCSRVRPRDVGASLAQAPPRRCPLTRPPGVSASLVQASRCRCSKSSEPRWQGCVCGSAPGAPVECRRASRRAARRRAFAAWSATAVPSRRLAGTSRRGVPRPAGRHRGGGRCRQGGHPGAGIVDCGRAAVPVRERLRETDASSDARLAACPRGRHLSGGRLVSAQRGRAGCVVAGPVGLGRPQWIFS</sequence>
<name>A0A1G6XVC5_9PSEU</name>
<keyword evidence="3" id="KW-1185">Reference proteome</keyword>
<dbReference type="EMBL" id="FMZZ01000019">
    <property type="protein sequence ID" value="SDD82174.1"/>
    <property type="molecule type" value="Genomic_DNA"/>
</dbReference>
<dbReference type="Proteomes" id="UP000199501">
    <property type="component" value="Unassembled WGS sequence"/>
</dbReference>
<dbReference type="AlphaFoldDB" id="A0A1G6XVC5"/>
<feature type="region of interest" description="Disordered" evidence="1">
    <location>
        <begin position="175"/>
        <end position="204"/>
    </location>
</feature>
<protein>
    <submittedName>
        <fullName evidence="2">Uncharacterized protein</fullName>
    </submittedName>
</protein>
<organism evidence="2 3">
    <name type="scientific">Actinokineospora iranica</name>
    <dbReference type="NCBI Taxonomy" id="1271860"/>
    <lineage>
        <taxon>Bacteria</taxon>
        <taxon>Bacillati</taxon>
        <taxon>Actinomycetota</taxon>
        <taxon>Actinomycetes</taxon>
        <taxon>Pseudonocardiales</taxon>
        <taxon>Pseudonocardiaceae</taxon>
        <taxon>Actinokineospora</taxon>
    </lineage>
</organism>
<gene>
    <name evidence="2" type="ORF">SAMN05216174_11921</name>
</gene>
<evidence type="ECO:0000313" key="2">
    <source>
        <dbReference type="EMBL" id="SDD82174.1"/>
    </source>
</evidence>
<proteinExistence type="predicted"/>
<accession>A0A1G6XVC5</accession>
<reference evidence="3" key="1">
    <citation type="submission" date="2016-10" db="EMBL/GenBank/DDBJ databases">
        <authorList>
            <person name="Varghese N."/>
            <person name="Submissions S."/>
        </authorList>
    </citation>
    <scope>NUCLEOTIDE SEQUENCE [LARGE SCALE GENOMIC DNA]</scope>
    <source>
        <strain evidence="3">IBRC-M 10403</strain>
    </source>
</reference>
<evidence type="ECO:0000256" key="1">
    <source>
        <dbReference type="SAM" id="MobiDB-lite"/>
    </source>
</evidence>